<feature type="domain" description="Activator of Hsp90 ATPase homologue 1/2-like C-terminal" evidence="2">
    <location>
        <begin position="22"/>
        <end position="153"/>
    </location>
</feature>
<gene>
    <name evidence="3" type="ORF">GCM10007972_14570</name>
</gene>
<evidence type="ECO:0000256" key="1">
    <source>
        <dbReference type="ARBA" id="ARBA00006817"/>
    </source>
</evidence>
<sequence>MNDSATFLNPTVLEIVRTLPGPIQRVWDHLVIGELRQKWFAGGTMDPHPGGRLVFEFDHRRISQSPPPEKYKDHCGAMTSQAEIVDYDPPHRLIFTWPEPDSAPHSRVTITLSEKGSKVLLHLRHERLEIPQARPGIAAGWHAHLDLLSDLLEGRQPRDFWPHHTAQEDAYREQIEQGR</sequence>
<dbReference type="RefSeq" id="WP_150005294.1">
    <property type="nucleotide sequence ID" value="NZ_BMOV01000004.1"/>
</dbReference>
<dbReference type="Gene3D" id="3.30.530.20">
    <property type="match status" value="1"/>
</dbReference>
<evidence type="ECO:0000259" key="2">
    <source>
        <dbReference type="Pfam" id="PF08327"/>
    </source>
</evidence>
<accession>A0ABQ2LCR5</accession>
<dbReference type="SUPFAM" id="SSF55961">
    <property type="entry name" value="Bet v1-like"/>
    <property type="match status" value="1"/>
</dbReference>
<dbReference type="Proteomes" id="UP000602381">
    <property type="component" value="Unassembled WGS sequence"/>
</dbReference>
<dbReference type="InterPro" id="IPR013538">
    <property type="entry name" value="ASHA1/2-like_C"/>
</dbReference>
<evidence type="ECO:0000313" key="3">
    <source>
        <dbReference type="EMBL" id="GGO11078.1"/>
    </source>
</evidence>
<keyword evidence="4" id="KW-1185">Reference proteome</keyword>
<comment type="caution">
    <text evidence="3">The sequence shown here is derived from an EMBL/GenBank/DDBJ whole genome shotgun (WGS) entry which is preliminary data.</text>
</comment>
<organism evidence="3 4">
    <name type="scientific">Iodidimonas muriae</name>
    <dbReference type="NCBI Taxonomy" id="261467"/>
    <lineage>
        <taxon>Bacteria</taxon>
        <taxon>Pseudomonadati</taxon>
        <taxon>Pseudomonadota</taxon>
        <taxon>Alphaproteobacteria</taxon>
        <taxon>Iodidimonadales</taxon>
        <taxon>Iodidimonadaceae</taxon>
        <taxon>Iodidimonas</taxon>
    </lineage>
</organism>
<name>A0ABQ2LCR5_9PROT</name>
<evidence type="ECO:0000313" key="4">
    <source>
        <dbReference type="Proteomes" id="UP000602381"/>
    </source>
</evidence>
<protein>
    <submittedName>
        <fullName evidence="3">ATPase</fullName>
    </submittedName>
</protein>
<dbReference type="CDD" id="cd08899">
    <property type="entry name" value="SRPBCC_CalC_Aha1-like_6"/>
    <property type="match status" value="1"/>
</dbReference>
<proteinExistence type="inferred from homology"/>
<dbReference type="EMBL" id="BMOV01000004">
    <property type="protein sequence ID" value="GGO11078.1"/>
    <property type="molecule type" value="Genomic_DNA"/>
</dbReference>
<dbReference type="InterPro" id="IPR023393">
    <property type="entry name" value="START-like_dom_sf"/>
</dbReference>
<comment type="similarity">
    <text evidence="1">Belongs to the AHA1 family.</text>
</comment>
<dbReference type="Pfam" id="PF08327">
    <property type="entry name" value="AHSA1"/>
    <property type="match status" value="1"/>
</dbReference>
<reference evidence="4" key="1">
    <citation type="journal article" date="2019" name="Int. J. Syst. Evol. Microbiol.">
        <title>The Global Catalogue of Microorganisms (GCM) 10K type strain sequencing project: providing services to taxonomists for standard genome sequencing and annotation.</title>
        <authorList>
            <consortium name="The Broad Institute Genomics Platform"/>
            <consortium name="The Broad Institute Genome Sequencing Center for Infectious Disease"/>
            <person name="Wu L."/>
            <person name="Ma J."/>
        </authorList>
    </citation>
    <scope>NUCLEOTIDE SEQUENCE [LARGE SCALE GENOMIC DNA]</scope>
    <source>
        <strain evidence="4">JCM 17843</strain>
    </source>
</reference>